<dbReference type="PROSITE" id="PS50173">
    <property type="entry name" value="UMUC"/>
    <property type="match status" value="1"/>
</dbReference>
<dbReference type="Proteomes" id="UP000029109">
    <property type="component" value="Unassembled WGS sequence"/>
</dbReference>
<feature type="region of interest" description="Disordered" evidence="3">
    <location>
        <begin position="590"/>
        <end position="610"/>
    </location>
</feature>
<feature type="compositionally biased region" description="Basic and acidic residues" evidence="3">
    <location>
        <begin position="538"/>
        <end position="550"/>
    </location>
</feature>
<name>A0A7V8KRT3_9BIFI</name>
<comment type="caution">
    <text evidence="5">The sequence shown here is derived from an EMBL/GenBank/DDBJ whole genome shotgun (WGS) entry which is preliminary data.</text>
</comment>
<dbReference type="PANTHER" id="PTHR11076">
    <property type="entry name" value="DNA REPAIR POLYMERASE UMUC / TRANSFERASE FAMILY MEMBER"/>
    <property type="match status" value="1"/>
</dbReference>
<protein>
    <submittedName>
        <fullName evidence="5">ImpB/MucB/SamB family protein</fullName>
    </submittedName>
</protein>
<evidence type="ECO:0000256" key="2">
    <source>
        <dbReference type="ARBA" id="ARBA00025589"/>
    </source>
</evidence>
<evidence type="ECO:0000313" key="5">
    <source>
        <dbReference type="EMBL" id="KFI83515.1"/>
    </source>
</evidence>
<feature type="region of interest" description="Disordered" evidence="3">
    <location>
        <begin position="535"/>
        <end position="569"/>
    </location>
</feature>
<dbReference type="Pfam" id="PF00817">
    <property type="entry name" value="IMS"/>
    <property type="match status" value="1"/>
</dbReference>
<dbReference type="GO" id="GO:0003887">
    <property type="term" value="F:DNA-directed DNA polymerase activity"/>
    <property type="evidence" value="ECO:0007669"/>
    <property type="project" value="TreeGrafter"/>
</dbReference>
<dbReference type="GO" id="GO:0042276">
    <property type="term" value="P:error-prone translesion synthesis"/>
    <property type="evidence" value="ECO:0007669"/>
    <property type="project" value="TreeGrafter"/>
</dbReference>
<dbReference type="GO" id="GO:0006281">
    <property type="term" value="P:DNA repair"/>
    <property type="evidence" value="ECO:0007669"/>
    <property type="project" value="InterPro"/>
</dbReference>
<dbReference type="GO" id="GO:0009432">
    <property type="term" value="P:SOS response"/>
    <property type="evidence" value="ECO:0007669"/>
    <property type="project" value="TreeGrafter"/>
</dbReference>
<accession>A0A7V8KRT3</accession>
<feature type="domain" description="UmuC" evidence="4">
    <location>
        <begin position="70"/>
        <end position="298"/>
    </location>
</feature>
<evidence type="ECO:0000313" key="6">
    <source>
        <dbReference type="Proteomes" id="UP000029109"/>
    </source>
</evidence>
<dbReference type="Pfam" id="PF11799">
    <property type="entry name" value="IMS_C"/>
    <property type="match status" value="1"/>
</dbReference>
<gene>
    <name evidence="5" type="ORF">BPULL_1699</name>
</gene>
<dbReference type="GO" id="GO:0003684">
    <property type="term" value="F:damaged DNA binding"/>
    <property type="evidence" value="ECO:0007669"/>
    <property type="project" value="InterPro"/>
</dbReference>
<evidence type="ECO:0000259" key="4">
    <source>
        <dbReference type="PROSITE" id="PS50173"/>
    </source>
</evidence>
<dbReference type="SUPFAM" id="SSF56672">
    <property type="entry name" value="DNA/RNA polymerases"/>
    <property type="match status" value="1"/>
</dbReference>
<reference evidence="5 6" key="1">
    <citation type="submission" date="2014-03" db="EMBL/GenBank/DDBJ databases">
        <title>Genomics of Bifidobacteria.</title>
        <authorList>
            <person name="Ventura M."/>
            <person name="Milani C."/>
            <person name="Lugli G.A."/>
        </authorList>
    </citation>
    <scope>NUCLEOTIDE SEQUENCE [LARGE SCALE GENOMIC DNA]</scope>
    <source>
        <strain evidence="5 6">LMG 21816</strain>
    </source>
</reference>
<dbReference type="EMBL" id="JGZJ01000006">
    <property type="protein sequence ID" value="KFI83515.1"/>
    <property type="molecule type" value="Genomic_DNA"/>
</dbReference>
<sequence>MAADDDGIGQDRAPWNPREARFFVVLAKTLFAQMFESSGMLYPTAAVERLAVDMRIGTVKGGGVMTTRTCIAVDLKSFYASVECRERGLDPLTTHLVVADESRTDKTICLAVSPSLKAYGLPGRCRLFEVRERLRAVNEERRLRAPGRRLVGESFDAAELADHPERAAGMVIAKPRMSHYLRCSGDVYRVYLRYAAAEDIHVYSIDEVLIDATRYLRARGMTPRQMAAAIVRAVAAATGITATAGIGTNLYLAKVAMDIVAKHIPADADGVRVAELDEMSYRRLLWDHRPLTDFWRIGHGYARKLEAQGLLTMGDIARCSLGSASDYYNEDLLYRMFGVNAELLIDHAWGWEPCTIADIKAYRPEGHSISSGQVLQGPADFATARLIAKEMADTLALDLTAQGVLAGRVGLAVGYDIGNVDPSKLKCSPSGKSGGTHAYAGPVKKDRYGRTVPKPANGSIPLGKRTDSASRLREAMTELFNRLVDPSLMVRRITVVADDLHPAEESRTGDVGYEQPDLFSALAADGEPQDAVAVGQVGDHRNDGVRRGTDDSGGQPGNAGESAVTRERDIQQTLLDVKRKFGRNAVIKAMNMEPGATGQQRNRQIGGHAA</sequence>
<dbReference type="AlphaFoldDB" id="A0A7V8KRT3"/>
<comment type="similarity">
    <text evidence="1">Belongs to the DNA polymerase type-Y family.</text>
</comment>
<dbReference type="Gene3D" id="1.10.150.20">
    <property type="entry name" value="5' to 3' exonuclease, C-terminal subdomain"/>
    <property type="match status" value="1"/>
</dbReference>
<organism evidence="5 6">
    <name type="scientific">Bifidobacterium pullorum</name>
    <dbReference type="NCBI Taxonomy" id="78448"/>
    <lineage>
        <taxon>Bacteria</taxon>
        <taxon>Bacillati</taxon>
        <taxon>Actinomycetota</taxon>
        <taxon>Actinomycetes</taxon>
        <taxon>Bifidobacteriales</taxon>
        <taxon>Bifidobacteriaceae</taxon>
        <taxon>Bifidobacterium</taxon>
    </lineage>
</organism>
<dbReference type="Gene3D" id="3.30.70.270">
    <property type="match status" value="1"/>
</dbReference>
<dbReference type="InterPro" id="IPR017961">
    <property type="entry name" value="DNA_pol_Y-fam_little_finger"/>
</dbReference>
<proteinExistence type="inferred from homology"/>
<dbReference type="InterPro" id="IPR050116">
    <property type="entry name" value="DNA_polymerase-Y"/>
</dbReference>
<dbReference type="GO" id="GO:0005829">
    <property type="term" value="C:cytosol"/>
    <property type="evidence" value="ECO:0007669"/>
    <property type="project" value="TreeGrafter"/>
</dbReference>
<dbReference type="InterPro" id="IPR043128">
    <property type="entry name" value="Rev_trsase/Diguanyl_cyclase"/>
</dbReference>
<dbReference type="InterPro" id="IPR043502">
    <property type="entry name" value="DNA/RNA_pol_sf"/>
</dbReference>
<feature type="region of interest" description="Disordered" evidence="3">
    <location>
        <begin position="427"/>
        <end position="468"/>
    </location>
</feature>
<comment type="function">
    <text evidence="2">Poorly processive, error-prone DNA polymerase involved in untargeted mutagenesis. Copies undamaged DNA at stalled replication forks, which arise in vivo from mismatched or misaligned primer ends. These misaligned primers can be extended by PolIV. Exhibits no 3'-5' exonuclease (proofreading) activity. May be involved in translesional synthesis, in conjunction with the beta clamp from PolIII.</text>
</comment>
<dbReference type="InterPro" id="IPR001126">
    <property type="entry name" value="UmuC"/>
</dbReference>
<evidence type="ECO:0000256" key="3">
    <source>
        <dbReference type="SAM" id="MobiDB-lite"/>
    </source>
</evidence>
<evidence type="ECO:0000256" key="1">
    <source>
        <dbReference type="ARBA" id="ARBA00010945"/>
    </source>
</evidence>
<dbReference type="PANTHER" id="PTHR11076:SF35">
    <property type="entry name" value="DNA REPAIR PROTEIN HOMOLOG YOBH"/>
    <property type="match status" value="1"/>
</dbReference>